<dbReference type="InterPro" id="IPR055557">
    <property type="entry name" value="DUF7133"/>
</dbReference>
<dbReference type="PANTHER" id="PTHR33546">
    <property type="entry name" value="LARGE, MULTIFUNCTIONAL SECRETED PROTEIN-RELATED"/>
    <property type="match status" value="1"/>
</dbReference>
<evidence type="ECO:0000256" key="6">
    <source>
        <dbReference type="SAM" id="SignalP"/>
    </source>
</evidence>
<protein>
    <submittedName>
        <fullName evidence="8">PVC-type heme-binding CxxCH protein</fullName>
    </submittedName>
</protein>
<name>A0ABW5E6T4_9BACT</name>
<dbReference type="Pfam" id="PF00034">
    <property type="entry name" value="Cytochrom_C"/>
    <property type="match status" value="1"/>
</dbReference>
<dbReference type="Pfam" id="PF23500">
    <property type="entry name" value="DUF7133"/>
    <property type="match status" value="1"/>
</dbReference>
<evidence type="ECO:0000259" key="7">
    <source>
        <dbReference type="PROSITE" id="PS51007"/>
    </source>
</evidence>
<evidence type="ECO:0000256" key="3">
    <source>
        <dbReference type="ARBA" id="ARBA00023004"/>
    </source>
</evidence>
<feature type="region of interest" description="Disordered" evidence="5">
    <location>
        <begin position="26"/>
        <end position="45"/>
    </location>
</feature>
<sequence>MNVSKHIILLGLTSLFFTGEALAQNQGGRAQKPKNRVKQQSTRTKALTPEEQLKQFILPEGFVIELVASEANGLINPIDIAFDPAGRMWTGTAEMYPIDPKGGRRSADSKDVSRILALYKRETVGSDKVLRIDDPTQTVTGQIPVFADGMTIPQSFLPYKDGVFVAHGSEMLYLSDENGDGKEDSFETTLTGFGISDTHTLAHTLVRGPGGWIHFSHGALNKGNVIATKSGVKRPIHFSKIARFSLDGEKLEVVNNGFNNIWGFALKGNGQWYGTEANDWGFSHTPMHPYMGYKGIGNDRLRPYQPFPKAFHDFYVEGTGISGLAYDENGSKGFPDQYKNAGFLANPITSSINLVVADRNPDGSVISKHLPDFLKCKDDWFRPVNIEFGPDGCLYIVDWYNKIVSHNEVDRDHPDRDKKHGRIWRVRHESQKGHSVPNIAKASNSKLLSHLKAEVLWEKRSAWTEIVDRGAKELVPELIKLASDTSVDDVTRIHALWALEGLGAYDYSLLESMVASGSPDIKREAIRSLETFKPSVEEVVALTKPLISDPHYMVKEQVLRTLGAVGVANNDTIDMLVSYAKPSQVSGKNMYFSFGDGYEENFQSFLAFMALENYPAELQNYLNSPASQAQAKANLNEAAKFLPAGAKGKQLVDSIKNGSLEFDTSTLVAISPSLNDPEILKTLQPKLETKDFVELALTAQPELKSSHLHKALAPVLKKLLTSADPADQSLGLRATVSFHHPGMNREVAALVTRKPLKEITSIEFDALSIVPKANAALFQKILDDEEASESTKTEAALALCLIDMRSGGKALKHLFTATGDKMAFINTIKGYDQGQLFILHLLKTKEIQPDQLTTDDQQRLSFAHPSHAVAKALNKDIDATLRKQNKEADEKIEHYATYFKKNGGDAEKGLVTFQSCLFCHQAKGKGQELAPALGGFADRDPHHLLTAIIKPNDAVEAGYQIYRITKKNGKSIDGFMFRKTPNGTTLSSIGGSTSFIAKEQILKENYVDGKSFMSFMPFSSLPEQDMANLIQYLKTL</sequence>
<dbReference type="Gene3D" id="1.25.10.10">
    <property type="entry name" value="Leucine-rich Repeat Variant"/>
    <property type="match status" value="1"/>
</dbReference>
<dbReference type="Gene3D" id="1.10.760.10">
    <property type="entry name" value="Cytochrome c-like domain"/>
    <property type="match status" value="1"/>
</dbReference>
<dbReference type="EMBL" id="JBHUJC010000041">
    <property type="protein sequence ID" value="MFD2277130.1"/>
    <property type="molecule type" value="Genomic_DNA"/>
</dbReference>
<evidence type="ECO:0000256" key="2">
    <source>
        <dbReference type="ARBA" id="ARBA00022723"/>
    </source>
</evidence>
<dbReference type="InterPro" id="IPR013427">
    <property type="entry name" value="Haem-bd_dom_put"/>
</dbReference>
<dbReference type="InterPro" id="IPR036909">
    <property type="entry name" value="Cyt_c-like_dom_sf"/>
</dbReference>
<proteinExistence type="predicted"/>
<dbReference type="PROSITE" id="PS51007">
    <property type="entry name" value="CYTC"/>
    <property type="match status" value="1"/>
</dbReference>
<dbReference type="InterPro" id="IPR011989">
    <property type="entry name" value="ARM-like"/>
</dbReference>
<dbReference type="SUPFAM" id="SSF48371">
    <property type="entry name" value="ARM repeat"/>
    <property type="match status" value="1"/>
</dbReference>
<feature type="signal peptide" evidence="6">
    <location>
        <begin position="1"/>
        <end position="23"/>
    </location>
</feature>
<dbReference type="NCBIfam" id="TIGR02603">
    <property type="entry name" value="CxxCH_TIGR02603"/>
    <property type="match status" value="1"/>
</dbReference>
<keyword evidence="1 4" id="KW-0349">Heme</keyword>
<reference evidence="9" key="1">
    <citation type="journal article" date="2019" name="Int. J. Syst. Evol. Microbiol.">
        <title>The Global Catalogue of Microorganisms (GCM) 10K type strain sequencing project: providing services to taxonomists for standard genome sequencing and annotation.</title>
        <authorList>
            <consortium name="The Broad Institute Genomics Platform"/>
            <consortium name="The Broad Institute Genome Sequencing Center for Infectious Disease"/>
            <person name="Wu L."/>
            <person name="Ma J."/>
        </authorList>
    </citation>
    <scope>NUCLEOTIDE SEQUENCE [LARGE SCALE GENOMIC DNA]</scope>
    <source>
        <strain evidence="9">JCM 16545</strain>
    </source>
</reference>
<evidence type="ECO:0000256" key="4">
    <source>
        <dbReference type="PROSITE-ProRule" id="PRU00433"/>
    </source>
</evidence>
<feature type="domain" description="Cytochrome c" evidence="7">
    <location>
        <begin position="904"/>
        <end position="1036"/>
    </location>
</feature>
<evidence type="ECO:0000256" key="5">
    <source>
        <dbReference type="SAM" id="MobiDB-lite"/>
    </source>
</evidence>
<dbReference type="RefSeq" id="WP_377094089.1">
    <property type="nucleotide sequence ID" value="NZ_JBHSJM010000001.1"/>
</dbReference>
<organism evidence="8 9">
    <name type="scientific">Rubritalea spongiae</name>
    <dbReference type="NCBI Taxonomy" id="430797"/>
    <lineage>
        <taxon>Bacteria</taxon>
        <taxon>Pseudomonadati</taxon>
        <taxon>Verrucomicrobiota</taxon>
        <taxon>Verrucomicrobiia</taxon>
        <taxon>Verrucomicrobiales</taxon>
        <taxon>Rubritaleaceae</taxon>
        <taxon>Rubritalea</taxon>
    </lineage>
</organism>
<gene>
    <name evidence="8" type="ORF">ACFSQZ_11675</name>
</gene>
<accession>A0ABW5E6T4</accession>
<dbReference type="SUPFAM" id="SSF50952">
    <property type="entry name" value="Soluble quinoprotein glucose dehydrogenase"/>
    <property type="match status" value="1"/>
</dbReference>
<evidence type="ECO:0000313" key="9">
    <source>
        <dbReference type="Proteomes" id="UP001597297"/>
    </source>
</evidence>
<dbReference type="NCBIfam" id="TIGR02604">
    <property type="entry name" value="Piru_Ver_Nterm"/>
    <property type="match status" value="1"/>
</dbReference>
<dbReference type="InterPro" id="IPR011041">
    <property type="entry name" value="Quinoprot_gluc/sorb_DH_b-prop"/>
</dbReference>
<feature type="chain" id="PRO_5046165738" evidence="6">
    <location>
        <begin position="24"/>
        <end position="1036"/>
    </location>
</feature>
<evidence type="ECO:0000313" key="8">
    <source>
        <dbReference type="EMBL" id="MFD2277130.1"/>
    </source>
</evidence>
<dbReference type="InterPro" id="IPR016024">
    <property type="entry name" value="ARM-type_fold"/>
</dbReference>
<keyword evidence="3 4" id="KW-0408">Iron</keyword>
<keyword evidence="9" id="KW-1185">Reference proteome</keyword>
<comment type="caution">
    <text evidence="8">The sequence shown here is derived from an EMBL/GenBank/DDBJ whole genome shotgun (WGS) entry which is preliminary data.</text>
</comment>
<dbReference type="SUPFAM" id="SSF46626">
    <property type="entry name" value="Cytochrome c"/>
    <property type="match status" value="1"/>
</dbReference>
<keyword evidence="2 4" id="KW-0479">Metal-binding</keyword>
<dbReference type="InterPro" id="IPR009056">
    <property type="entry name" value="Cyt_c-like_dom"/>
</dbReference>
<dbReference type="InterPro" id="IPR011042">
    <property type="entry name" value="6-blade_b-propeller_TolB-like"/>
</dbReference>
<dbReference type="PANTHER" id="PTHR33546:SF1">
    <property type="entry name" value="LARGE, MULTIFUNCTIONAL SECRETED PROTEIN"/>
    <property type="match status" value="1"/>
</dbReference>
<evidence type="ECO:0000256" key="1">
    <source>
        <dbReference type="ARBA" id="ARBA00022617"/>
    </source>
</evidence>
<dbReference type="Pfam" id="PF13646">
    <property type="entry name" value="HEAT_2"/>
    <property type="match status" value="1"/>
</dbReference>
<keyword evidence="6" id="KW-0732">Signal</keyword>
<dbReference type="Gene3D" id="2.120.10.30">
    <property type="entry name" value="TolB, C-terminal domain"/>
    <property type="match status" value="1"/>
</dbReference>
<dbReference type="Proteomes" id="UP001597297">
    <property type="component" value="Unassembled WGS sequence"/>
</dbReference>
<dbReference type="InterPro" id="IPR013428">
    <property type="entry name" value="Membrane-bound_put_N"/>
</dbReference>